<comment type="caution">
    <text evidence="1">The sequence shown here is derived from an EMBL/GenBank/DDBJ whole genome shotgun (WGS) entry which is preliminary data.</text>
</comment>
<accession>K2GC28</accession>
<evidence type="ECO:0000313" key="1">
    <source>
        <dbReference type="EMBL" id="EKE27769.1"/>
    </source>
</evidence>
<dbReference type="AlphaFoldDB" id="K2GC28"/>
<organism evidence="1">
    <name type="scientific">uncultured bacterium</name>
    <name type="common">gcode 4</name>
    <dbReference type="NCBI Taxonomy" id="1234023"/>
    <lineage>
        <taxon>Bacteria</taxon>
        <taxon>environmental samples</taxon>
    </lineage>
</organism>
<proteinExistence type="predicted"/>
<name>K2GC28_9BACT</name>
<gene>
    <name evidence="1" type="ORF">ACD_3C00154G0012</name>
</gene>
<sequence>MPLSNAGLEHMNSWSEENKVWMIYIYELIEKDFEKYCDILKTDPRDIDKAKYELYLKITHIIKVLKSDYIRYGWLEACIMKIWEEGISPQYKLWWAELHSMANQEERIKIAEKELIYSRRIDIKRAIARLIMWSEAKILMDEAELTDYISKRNWPHLSVLTQTWKDIINWYQEAVWWSDLDRLKKQVRELSNWIF</sequence>
<protein>
    <submittedName>
        <fullName evidence="1">Uncharacterized protein</fullName>
    </submittedName>
</protein>
<dbReference type="EMBL" id="AMFJ01000428">
    <property type="protein sequence ID" value="EKE27769.1"/>
    <property type="molecule type" value="Genomic_DNA"/>
</dbReference>
<reference evidence="1" key="1">
    <citation type="journal article" date="2012" name="Science">
        <title>Fermentation, hydrogen, and sulfur metabolism in multiple uncultivated bacterial phyla.</title>
        <authorList>
            <person name="Wrighton K.C."/>
            <person name="Thomas B.C."/>
            <person name="Sharon I."/>
            <person name="Miller C.S."/>
            <person name="Castelle C.J."/>
            <person name="VerBerkmoes N.C."/>
            <person name="Wilkins M.J."/>
            <person name="Hettich R.L."/>
            <person name="Lipton M.S."/>
            <person name="Williams K.H."/>
            <person name="Long P.E."/>
            <person name="Banfield J.F."/>
        </authorList>
    </citation>
    <scope>NUCLEOTIDE SEQUENCE [LARGE SCALE GENOMIC DNA]</scope>
</reference>